<dbReference type="EMBL" id="LJJB01000007">
    <property type="protein sequence ID" value="KQL49744.1"/>
    <property type="molecule type" value="Genomic_DNA"/>
</dbReference>
<comment type="caution">
    <text evidence="1">The sequence shown here is derived from an EMBL/GenBank/DDBJ whole genome shotgun (WGS) entry which is preliminary data.</text>
</comment>
<evidence type="ECO:0000313" key="2">
    <source>
        <dbReference type="Proteomes" id="UP000051063"/>
    </source>
</evidence>
<name>A0ABR5NDV4_BRECH</name>
<organism evidence="1 2">
    <name type="scientific">Brevibacillus choshinensis</name>
    <dbReference type="NCBI Taxonomy" id="54911"/>
    <lineage>
        <taxon>Bacteria</taxon>
        <taxon>Bacillati</taxon>
        <taxon>Bacillota</taxon>
        <taxon>Bacilli</taxon>
        <taxon>Bacillales</taxon>
        <taxon>Paenibacillaceae</taxon>
        <taxon>Brevibacillus</taxon>
    </lineage>
</organism>
<gene>
    <name evidence="1" type="ORF">AN963_08525</name>
</gene>
<sequence>MLFDGRLNPDNRWIKRAQIVPLALVSVSLVQGYAFLEQRQWDTFNEGITLIESVETYKIRFGAYPKRSANRSNLPTRENLTYCKERGIWLNGSALPLQFL</sequence>
<protein>
    <recommendedName>
        <fullName evidence="3">Transposase</fullName>
    </recommendedName>
</protein>
<dbReference type="Proteomes" id="UP000051063">
    <property type="component" value="Unassembled WGS sequence"/>
</dbReference>
<reference evidence="1 2" key="1">
    <citation type="submission" date="2015-09" db="EMBL/GenBank/DDBJ databases">
        <title>Genome sequencing project for genomic taxonomy and phylogenomics of Bacillus-like bacteria.</title>
        <authorList>
            <person name="Liu B."/>
            <person name="Wang J."/>
            <person name="Zhu Y."/>
            <person name="Liu G."/>
            <person name="Chen Q."/>
            <person name="Chen Z."/>
            <person name="Lan J."/>
            <person name="Che J."/>
            <person name="Ge C."/>
            <person name="Shi H."/>
            <person name="Pan Z."/>
            <person name="Liu X."/>
        </authorList>
    </citation>
    <scope>NUCLEOTIDE SEQUENCE [LARGE SCALE GENOMIC DNA]</scope>
    <source>
        <strain evidence="1 2">DSM 8552</strain>
    </source>
</reference>
<evidence type="ECO:0008006" key="3">
    <source>
        <dbReference type="Google" id="ProtNLM"/>
    </source>
</evidence>
<keyword evidence="2" id="KW-1185">Reference proteome</keyword>
<accession>A0ABR5NDV4</accession>
<proteinExistence type="predicted"/>
<evidence type="ECO:0000313" key="1">
    <source>
        <dbReference type="EMBL" id="KQL49744.1"/>
    </source>
</evidence>